<dbReference type="PANTHER" id="PTHR43547">
    <property type="entry name" value="TWO-COMPONENT HISTIDINE KINASE"/>
    <property type="match status" value="1"/>
</dbReference>
<evidence type="ECO:0000259" key="8">
    <source>
        <dbReference type="PROSITE" id="PS50109"/>
    </source>
</evidence>
<dbReference type="PANTHER" id="PTHR43547:SF2">
    <property type="entry name" value="HYBRID SIGNAL TRANSDUCTION HISTIDINE KINASE C"/>
    <property type="match status" value="1"/>
</dbReference>
<dbReference type="InterPro" id="IPR036097">
    <property type="entry name" value="HisK_dim/P_sf"/>
</dbReference>
<dbReference type="SMART" id="SM00388">
    <property type="entry name" value="HisKA"/>
    <property type="match status" value="1"/>
</dbReference>
<comment type="caution">
    <text evidence="10">The sequence shown here is derived from an EMBL/GenBank/DDBJ whole genome shotgun (WGS) entry which is preliminary data.</text>
</comment>
<accession>A0A0V7ZTL3</accession>
<evidence type="ECO:0000256" key="4">
    <source>
        <dbReference type="ARBA" id="ARBA00022679"/>
    </source>
</evidence>
<dbReference type="AlphaFoldDB" id="A0A0V7ZTL3"/>
<dbReference type="FunFam" id="3.30.565.10:FF:000006">
    <property type="entry name" value="Sensor histidine kinase WalK"/>
    <property type="match status" value="1"/>
</dbReference>
<evidence type="ECO:0000313" key="11">
    <source>
        <dbReference type="Proteomes" id="UP000053372"/>
    </source>
</evidence>
<dbReference type="InterPro" id="IPR003661">
    <property type="entry name" value="HisK_dim/P_dom"/>
</dbReference>
<evidence type="ECO:0000256" key="3">
    <source>
        <dbReference type="ARBA" id="ARBA00022553"/>
    </source>
</evidence>
<protein>
    <recommendedName>
        <fullName evidence="2">histidine kinase</fullName>
        <ecNumber evidence="2">2.7.13.3</ecNumber>
    </recommendedName>
</protein>
<dbReference type="Pfam" id="PF10069">
    <property type="entry name" value="DICT"/>
    <property type="match status" value="1"/>
</dbReference>
<keyword evidence="5" id="KW-0418">Kinase</keyword>
<keyword evidence="6" id="KW-0902">Two-component regulatory system</keyword>
<dbReference type="InterPro" id="IPR003594">
    <property type="entry name" value="HATPase_dom"/>
</dbReference>
<keyword evidence="4" id="KW-0808">Transferase</keyword>
<dbReference type="SUPFAM" id="SSF55874">
    <property type="entry name" value="ATPase domain of HSP90 chaperone/DNA topoisomerase II/histidine kinase"/>
    <property type="match status" value="1"/>
</dbReference>
<dbReference type="SMART" id="SM00387">
    <property type="entry name" value="HATPase_c"/>
    <property type="match status" value="1"/>
</dbReference>
<evidence type="ECO:0000256" key="7">
    <source>
        <dbReference type="ARBA" id="ARBA00055745"/>
    </source>
</evidence>
<dbReference type="CDD" id="cd00082">
    <property type="entry name" value="HisKA"/>
    <property type="match status" value="1"/>
</dbReference>
<keyword evidence="3" id="KW-0597">Phosphoprotein</keyword>
<evidence type="ECO:0000256" key="5">
    <source>
        <dbReference type="ARBA" id="ARBA00022777"/>
    </source>
</evidence>
<dbReference type="SUPFAM" id="SSF47384">
    <property type="entry name" value="Homodimeric domain of signal transducing histidine kinase"/>
    <property type="match status" value="1"/>
</dbReference>
<dbReference type="Pfam" id="PF02518">
    <property type="entry name" value="HATPase_c"/>
    <property type="match status" value="1"/>
</dbReference>
<organism evidence="10 11">
    <name type="scientific">Mastigocoleus testarum BC008</name>
    <dbReference type="NCBI Taxonomy" id="371196"/>
    <lineage>
        <taxon>Bacteria</taxon>
        <taxon>Bacillati</taxon>
        <taxon>Cyanobacteriota</taxon>
        <taxon>Cyanophyceae</taxon>
        <taxon>Nostocales</taxon>
        <taxon>Hapalosiphonaceae</taxon>
        <taxon>Mastigocoleus</taxon>
    </lineage>
</organism>
<dbReference type="PRINTS" id="PR00344">
    <property type="entry name" value="BCTRLSENSOR"/>
</dbReference>
<dbReference type="Gene3D" id="3.30.565.10">
    <property type="entry name" value="Histidine kinase-like ATPase, C-terminal domain"/>
    <property type="match status" value="1"/>
</dbReference>
<dbReference type="InterPro" id="IPR004358">
    <property type="entry name" value="Sig_transdc_His_kin-like_C"/>
</dbReference>
<dbReference type="EC" id="2.7.13.3" evidence="2"/>
<dbReference type="EMBL" id="LMTZ01000121">
    <property type="protein sequence ID" value="KST64477.1"/>
    <property type="molecule type" value="Genomic_DNA"/>
</dbReference>
<dbReference type="OrthoDB" id="476434at2"/>
<gene>
    <name evidence="9" type="ORF">BC008_17770</name>
    <name evidence="10" type="ORF">BC008_44490</name>
</gene>
<name>A0A0V7ZTL3_9CYAN</name>
<keyword evidence="11" id="KW-1185">Reference proteome</keyword>
<dbReference type="Proteomes" id="UP000053372">
    <property type="component" value="Unassembled WGS sequence"/>
</dbReference>
<sequence length="492" mass="56292">MKVSLSPEKSLFQLLLEQKLYNSQSVSSLSPASFLSLLSSQIDLLIEEEVRATLWFKLPPGKIWHSEIQRYCSWLGNSVNIFNYYVSDLTLENKASGSNSWRSKNNITPFEENGIPFTNIELKREHQLQREYFLIVQSPRWCSLILSHRPRKKLRKQVASRIKINKKHFLLTVTNFEPKIIHSTLEAIEKETVKSNSTSTIVDLKSNSATDPTLIAKFFTKQLQRQDEIQYHRSNKRLFKVKQQNQKLENNLQLKDDYLSNVCQELRTPLTHMKTALSLLNSPSMKNTQRQRYLQMLSSQCERQNSLIHGVLDLAQIERNLEEMTLEGVHLADIVPGVVSTYQPIAHEKGIMLAYTVSNELPSVWCVRGGLKQILIHLIANSIRFTSSNGQVWVRGRVHGKYVELEVRDTGVGIPEHEIPKIFERFYRVRSGATEDSTGAGLGLTIVQQLLWRSGGFVSVKSKLSEGSAFTVSLPRVFESDRVSQIPKRLSK</sequence>
<evidence type="ECO:0000256" key="6">
    <source>
        <dbReference type="ARBA" id="ARBA00023012"/>
    </source>
</evidence>
<comment type="function">
    <text evidence="7">Photoreceptor which exists in two forms that are reversibly interconvertible by light: the R form that absorbs maximally in the red region of the spectrum and the FR form that absorbs maximally in the far-red region.</text>
</comment>
<proteinExistence type="predicted"/>
<feature type="domain" description="Histidine kinase" evidence="8">
    <location>
        <begin position="261"/>
        <end position="478"/>
    </location>
</feature>
<dbReference type="RefSeq" id="WP_027842626.1">
    <property type="nucleotide sequence ID" value="NZ_LMTZ01000085.1"/>
</dbReference>
<dbReference type="InterPro" id="IPR005467">
    <property type="entry name" value="His_kinase_dom"/>
</dbReference>
<comment type="catalytic activity">
    <reaction evidence="1">
        <text>ATP + protein L-histidine = ADP + protein N-phospho-L-histidine.</text>
        <dbReference type="EC" id="2.7.13.3"/>
    </reaction>
</comment>
<dbReference type="InterPro" id="IPR036890">
    <property type="entry name" value="HATPase_C_sf"/>
</dbReference>
<dbReference type="EMBL" id="LMTZ01000085">
    <property type="protein sequence ID" value="KST67806.1"/>
    <property type="molecule type" value="Genomic_DNA"/>
</dbReference>
<dbReference type="Pfam" id="PF00512">
    <property type="entry name" value="HisKA"/>
    <property type="match status" value="1"/>
</dbReference>
<evidence type="ECO:0000256" key="1">
    <source>
        <dbReference type="ARBA" id="ARBA00000085"/>
    </source>
</evidence>
<evidence type="ECO:0000256" key="2">
    <source>
        <dbReference type="ARBA" id="ARBA00012438"/>
    </source>
</evidence>
<dbReference type="InterPro" id="IPR019278">
    <property type="entry name" value="DICT_dom"/>
</dbReference>
<dbReference type="PROSITE" id="PS50109">
    <property type="entry name" value="HIS_KIN"/>
    <property type="match status" value="1"/>
</dbReference>
<reference evidence="10 11" key="1">
    <citation type="journal article" date="2015" name="Genome Announc.">
        <title>Draft Genome of the Euendolithic (true boring) Cyanobacterium Mastigocoleus testarum strain BC008.</title>
        <authorList>
            <person name="Guida B.S."/>
            <person name="Garcia-Pichel F."/>
        </authorList>
    </citation>
    <scope>NUCLEOTIDE SEQUENCE [LARGE SCALE GENOMIC DNA]</scope>
    <source>
        <strain evidence="10 11">BC008</strain>
    </source>
</reference>
<dbReference type="GO" id="GO:0000155">
    <property type="term" value="F:phosphorelay sensor kinase activity"/>
    <property type="evidence" value="ECO:0007669"/>
    <property type="project" value="InterPro"/>
</dbReference>
<evidence type="ECO:0000313" key="9">
    <source>
        <dbReference type="EMBL" id="KST64477.1"/>
    </source>
</evidence>
<dbReference type="Gene3D" id="1.10.287.130">
    <property type="match status" value="1"/>
</dbReference>
<dbReference type="CDD" id="cd00075">
    <property type="entry name" value="HATPase"/>
    <property type="match status" value="1"/>
</dbReference>
<evidence type="ECO:0000313" key="10">
    <source>
        <dbReference type="EMBL" id="KST67806.1"/>
    </source>
</evidence>